<evidence type="ECO:0000256" key="5">
    <source>
        <dbReference type="ARBA" id="ARBA00022553"/>
    </source>
</evidence>
<evidence type="ECO:0000256" key="4">
    <source>
        <dbReference type="ARBA" id="ARBA00022475"/>
    </source>
</evidence>
<dbReference type="SUPFAM" id="SSF158472">
    <property type="entry name" value="HAMP domain-like"/>
    <property type="match status" value="1"/>
</dbReference>
<dbReference type="EMBL" id="CP002915">
    <property type="protein sequence ID" value="AEK30449.1"/>
    <property type="molecule type" value="Genomic_DNA"/>
</dbReference>
<keyword evidence="8" id="KW-0547">Nucleotide-binding</keyword>
<dbReference type="Proteomes" id="UP000008394">
    <property type="component" value="Chromosome"/>
</dbReference>
<protein>
    <recommendedName>
        <fullName evidence="3">histidine kinase</fullName>
        <ecNumber evidence="3">2.7.13.3</ecNumber>
    </recommendedName>
</protein>
<evidence type="ECO:0000256" key="12">
    <source>
        <dbReference type="ARBA" id="ARBA00023012"/>
    </source>
</evidence>
<dbReference type="Gene3D" id="3.30.565.10">
    <property type="entry name" value="Histidine kinase-like ATPase, C-terminal domain"/>
    <property type="match status" value="1"/>
</dbReference>
<dbReference type="PANTHER" id="PTHR45528">
    <property type="entry name" value="SENSOR HISTIDINE KINASE CPXA"/>
    <property type="match status" value="1"/>
</dbReference>
<evidence type="ECO:0000256" key="8">
    <source>
        <dbReference type="ARBA" id="ARBA00022741"/>
    </source>
</evidence>
<keyword evidence="5" id="KW-0597">Phosphoprotein</keyword>
<dbReference type="PRINTS" id="PR00344">
    <property type="entry name" value="BCTRLSENSOR"/>
</dbReference>
<dbReference type="RefSeq" id="WP_004217736.1">
    <property type="nucleotide sequence ID" value="NC_017215.1"/>
</dbReference>
<evidence type="ECO:0000256" key="1">
    <source>
        <dbReference type="ARBA" id="ARBA00000085"/>
    </source>
</evidence>
<dbReference type="Pfam" id="PF00672">
    <property type="entry name" value="HAMP"/>
    <property type="match status" value="1"/>
</dbReference>
<evidence type="ECO:0000256" key="6">
    <source>
        <dbReference type="ARBA" id="ARBA00022679"/>
    </source>
</evidence>
<dbReference type="GO" id="GO:0005886">
    <property type="term" value="C:plasma membrane"/>
    <property type="evidence" value="ECO:0007669"/>
    <property type="project" value="UniProtKB-SubCell"/>
</dbReference>
<evidence type="ECO:0000256" key="9">
    <source>
        <dbReference type="ARBA" id="ARBA00022777"/>
    </source>
</evidence>
<keyword evidence="6 17" id="KW-0808">Transferase</keyword>
<evidence type="ECO:0000259" key="15">
    <source>
        <dbReference type="PROSITE" id="PS50109"/>
    </source>
</evidence>
<dbReference type="InterPro" id="IPR036890">
    <property type="entry name" value="HATPase_C_sf"/>
</dbReference>
<evidence type="ECO:0000256" key="14">
    <source>
        <dbReference type="SAM" id="Phobius"/>
    </source>
</evidence>
<dbReference type="InterPro" id="IPR036097">
    <property type="entry name" value="HisK_dim/P_sf"/>
</dbReference>
<dbReference type="Pfam" id="PF00512">
    <property type="entry name" value="HisKA"/>
    <property type="match status" value="1"/>
</dbReference>
<proteinExistence type="predicted"/>
<dbReference type="CDD" id="cd00075">
    <property type="entry name" value="HATPase"/>
    <property type="match status" value="1"/>
</dbReference>
<dbReference type="GeneID" id="29695627"/>
<dbReference type="SMART" id="SM00388">
    <property type="entry name" value="HisKA"/>
    <property type="match status" value="1"/>
</dbReference>
<gene>
    <name evidence="17" type="ORF">BALAC2494_00008</name>
</gene>
<dbReference type="SMART" id="SM00387">
    <property type="entry name" value="HATPase_c"/>
    <property type="match status" value="1"/>
</dbReference>
<evidence type="ECO:0000256" key="13">
    <source>
        <dbReference type="ARBA" id="ARBA00023136"/>
    </source>
</evidence>
<dbReference type="Gene3D" id="1.10.287.130">
    <property type="match status" value="1"/>
</dbReference>
<dbReference type="AlphaFoldDB" id="A0A806FJZ9"/>
<comment type="catalytic activity">
    <reaction evidence="1">
        <text>ATP + protein L-histidine = ADP + protein N-phospho-L-histidine.</text>
        <dbReference type="EC" id="2.7.13.3"/>
    </reaction>
</comment>
<name>A0A806FJZ9_BIFAN</name>
<keyword evidence="7 14" id="KW-0812">Transmembrane</keyword>
<dbReference type="PROSITE" id="PS50109">
    <property type="entry name" value="HIS_KIN"/>
    <property type="match status" value="1"/>
</dbReference>
<evidence type="ECO:0000256" key="7">
    <source>
        <dbReference type="ARBA" id="ARBA00022692"/>
    </source>
</evidence>
<dbReference type="KEGG" id="bnm:BALAC2494_00008"/>
<dbReference type="InterPro" id="IPR003594">
    <property type="entry name" value="HATPase_dom"/>
</dbReference>
<evidence type="ECO:0000256" key="10">
    <source>
        <dbReference type="ARBA" id="ARBA00022840"/>
    </source>
</evidence>
<feature type="domain" description="HAMP" evidence="16">
    <location>
        <begin position="79"/>
        <end position="133"/>
    </location>
</feature>
<dbReference type="InterPro" id="IPR004358">
    <property type="entry name" value="Sig_transdc_His_kin-like_C"/>
</dbReference>
<accession>A0A806FJZ9</accession>
<keyword evidence="4" id="KW-1003">Cell membrane</keyword>
<dbReference type="CDD" id="cd06225">
    <property type="entry name" value="HAMP"/>
    <property type="match status" value="1"/>
</dbReference>
<dbReference type="GO" id="GO:0005524">
    <property type="term" value="F:ATP binding"/>
    <property type="evidence" value="ECO:0007669"/>
    <property type="project" value="UniProtKB-KW"/>
</dbReference>
<feature type="domain" description="Histidine kinase" evidence="15">
    <location>
        <begin position="141"/>
        <end position="356"/>
    </location>
</feature>
<evidence type="ECO:0000256" key="11">
    <source>
        <dbReference type="ARBA" id="ARBA00022989"/>
    </source>
</evidence>
<keyword evidence="10" id="KW-0067">ATP-binding</keyword>
<dbReference type="PANTHER" id="PTHR45528:SF1">
    <property type="entry name" value="SENSOR HISTIDINE KINASE CPXA"/>
    <property type="match status" value="1"/>
</dbReference>
<keyword evidence="12" id="KW-0902">Two-component regulatory system</keyword>
<evidence type="ECO:0000256" key="3">
    <source>
        <dbReference type="ARBA" id="ARBA00012438"/>
    </source>
</evidence>
<dbReference type="SUPFAM" id="SSF47384">
    <property type="entry name" value="Homodimeric domain of signal transducing histidine kinase"/>
    <property type="match status" value="1"/>
</dbReference>
<dbReference type="SMART" id="SM00304">
    <property type="entry name" value="HAMP"/>
    <property type="match status" value="1"/>
</dbReference>
<feature type="transmembrane region" description="Helical" evidence="14">
    <location>
        <begin position="60"/>
        <end position="78"/>
    </location>
</feature>
<dbReference type="InterPro" id="IPR003661">
    <property type="entry name" value="HisK_dim/P_dom"/>
</dbReference>
<dbReference type="EC" id="2.7.13.3" evidence="3"/>
<dbReference type="InterPro" id="IPR050398">
    <property type="entry name" value="HssS/ArlS-like"/>
</dbReference>
<dbReference type="InterPro" id="IPR005467">
    <property type="entry name" value="His_kinase_dom"/>
</dbReference>
<comment type="subcellular location">
    <subcellularLocation>
        <location evidence="2">Cell membrane</location>
        <topology evidence="2">Multi-pass membrane protein</topology>
    </subcellularLocation>
</comment>
<feature type="transmembrane region" description="Helical" evidence="14">
    <location>
        <begin position="34"/>
        <end position="53"/>
    </location>
</feature>
<keyword evidence="9" id="KW-0418">Kinase</keyword>
<evidence type="ECO:0000313" key="18">
    <source>
        <dbReference type="Proteomes" id="UP000008394"/>
    </source>
</evidence>
<evidence type="ECO:0000256" key="2">
    <source>
        <dbReference type="ARBA" id="ARBA00004651"/>
    </source>
</evidence>
<dbReference type="CDD" id="cd00082">
    <property type="entry name" value="HisKA"/>
    <property type="match status" value="1"/>
</dbReference>
<dbReference type="SUPFAM" id="SSF55874">
    <property type="entry name" value="ATPase domain of HSP90 chaperone/DNA topoisomerase II/histidine kinase"/>
    <property type="match status" value="1"/>
</dbReference>
<keyword evidence="13 14" id="KW-0472">Membrane</keyword>
<evidence type="ECO:0000259" key="16">
    <source>
        <dbReference type="PROSITE" id="PS50885"/>
    </source>
</evidence>
<reference evidence="17 18" key="1">
    <citation type="journal article" date="2011" name="J. Bacteriol.">
        <title>Genome Sequence of the Probiotic Strain Bifidobacterium animalis subsp. lactis CNCM I-2494.</title>
        <authorList>
            <person name="Chervaux C."/>
            <person name="Grimaldi C."/>
            <person name="Bolotin A."/>
            <person name="Quinquis B."/>
            <person name="Legrain-Raspaud S."/>
            <person name="van Hylckama Vlieg J.E."/>
            <person name="Denariaz G."/>
            <person name="Smokvina T."/>
        </authorList>
    </citation>
    <scope>NUCLEOTIDE SEQUENCE [LARGE SCALE GENOMIC DNA]</scope>
    <source>
        <strain evidence="17 18">CNCM I-2494</strain>
    </source>
</reference>
<dbReference type="Gene3D" id="1.10.8.500">
    <property type="entry name" value="HAMP domain in histidine kinase"/>
    <property type="match status" value="1"/>
</dbReference>
<keyword evidence="11 14" id="KW-1133">Transmembrane helix</keyword>
<dbReference type="GO" id="GO:0000155">
    <property type="term" value="F:phosphorelay sensor kinase activity"/>
    <property type="evidence" value="ECO:0007669"/>
    <property type="project" value="InterPro"/>
</dbReference>
<organism evidence="17 18">
    <name type="scientific">Bifidobacterium animalis subsp. lactis CNCM I-2494</name>
    <dbReference type="NCBI Taxonomy" id="1042403"/>
    <lineage>
        <taxon>Bacteria</taxon>
        <taxon>Bacillati</taxon>
        <taxon>Actinomycetota</taxon>
        <taxon>Actinomycetes</taxon>
        <taxon>Bifidobacteriales</taxon>
        <taxon>Bifidobacteriaceae</taxon>
        <taxon>Bifidobacterium</taxon>
    </lineage>
</organism>
<dbReference type="PROSITE" id="PS50885">
    <property type="entry name" value="HAMP"/>
    <property type="match status" value="1"/>
</dbReference>
<sequence length="366" mass="40930">MTDEAYNRRMRRSQHRRDAKRRLVRYCSTLKVEITMLIVVATVGAFLLAWVFSKTKINDWLALPVTLIVILVFTYATSRHLTDPLGQMRDAAERLSDGDYTARVPDFSNKYDEVGQLARAFNDMAEELQHEDQLRRDMIANVAHELRTPVSALQAMVENMADGVVEPNEKNMESILAQTHRLTDLISFLLDLSRIEAGSSSLNIEEFNFADFIDETIAPLKLLDSSRGHDIETHIPSNIVMEGDVDRLRQLYTNIIANALKHSLDDASVLVEAHVDDSRGTVVTNIVNFGSQIPEDVRHKIFQRFVMGITTRGSESGGTGLGLSIAKWAATLHGGSIHVVDDSRGVDFEIVLPLHPDVEGTGPRKQ</sequence>
<dbReference type="InterPro" id="IPR003660">
    <property type="entry name" value="HAMP_dom"/>
</dbReference>
<dbReference type="Pfam" id="PF02518">
    <property type="entry name" value="HATPase_c"/>
    <property type="match status" value="1"/>
</dbReference>
<evidence type="ECO:0000313" key="17">
    <source>
        <dbReference type="EMBL" id="AEK30449.1"/>
    </source>
</evidence>